<dbReference type="GO" id="GO:0005672">
    <property type="term" value="C:transcription factor TFIIA complex"/>
    <property type="evidence" value="ECO:0007669"/>
    <property type="project" value="InterPro"/>
</dbReference>
<dbReference type="InterPro" id="IPR015872">
    <property type="entry name" value="TFIIA_gsu_N"/>
</dbReference>
<dbReference type="EMBL" id="HBFV01000440">
    <property type="protein sequence ID" value="CAD8927943.1"/>
    <property type="molecule type" value="Transcribed_RNA"/>
</dbReference>
<feature type="domain" description="Transcription initiation factor IIA gamma subunit N-terminal" evidence="6">
    <location>
        <begin position="3"/>
        <end position="47"/>
    </location>
</feature>
<evidence type="ECO:0000256" key="4">
    <source>
        <dbReference type="ARBA" id="ARBA00023163"/>
    </source>
</evidence>
<dbReference type="SUPFAM" id="SSF47396">
    <property type="entry name" value="Transcription factor IIA (TFIIA), alpha-helical domain"/>
    <property type="match status" value="1"/>
</dbReference>
<dbReference type="GO" id="GO:0006367">
    <property type="term" value="P:transcription initiation at RNA polymerase II promoter"/>
    <property type="evidence" value="ECO:0007669"/>
    <property type="project" value="InterPro"/>
</dbReference>
<dbReference type="InterPro" id="IPR015871">
    <property type="entry name" value="TFIIA_gsu_C"/>
</dbReference>
<keyword evidence="3" id="KW-0805">Transcription regulation</keyword>
<evidence type="ECO:0000313" key="8">
    <source>
        <dbReference type="EMBL" id="CAD8927943.1"/>
    </source>
</evidence>
<evidence type="ECO:0000259" key="6">
    <source>
        <dbReference type="Pfam" id="PF02268"/>
    </source>
</evidence>
<accession>A0A7S1CW50</accession>
<dbReference type="AlphaFoldDB" id="A0A7S1CW50"/>
<evidence type="ECO:0000256" key="2">
    <source>
        <dbReference type="ARBA" id="ARBA00007675"/>
    </source>
</evidence>
<organism evidence="8">
    <name type="scientific">Picochlorum oklahomense</name>
    <dbReference type="NCBI Taxonomy" id="249345"/>
    <lineage>
        <taxon>Eukaryota</taxon>
        <taxon>Viridiplantae</taxon>
        <taxon>Chlorophyta</taxon>
        <taxon>core chlorophytes</taxon>
        <taxon>Trebouxiophyceae</taxon>
        <taxon>Trebouxiophyceae incertae sedis</taxon>
        <taxon>Picochlorum</taxon>
    </lineage>
</organism>
<evidence type="ECO:0008006" key="9">
    <source>
        <dbReference type="Google" id="ProtNLM"/>
    </source>
</evidence>
<reference evidence="8" key="1">
    <citation type="submission" date="2021-01" db="EMBL/GenBank/DDBJ databases">
        <authorList>
            <person name="Corre E."/>
            <person name="Pelletier E."/>
            <person name="Niang G."/>
            <person name="Scheremetjew M."/>
            <person name="Finn R."/>
            <person name="Kale V."/>
            <person name="Holt S."/>
            <person name="Cochrane G."/>
            <person name="Meng A."/>
            <person name="Brown T."/>
            <person name="Cohen L."/>
        </authorList>
    </citation>
    <scope>NUCLEOTIDE SEQUENCE</scope>
    <source>
        <strain evidence="8">CCMP2329</strain>
    </source>
</reference>
<evidence type="ECO:0000259" key="7">
    <source>
        <dbReference type="Pfam" id="PF02751"/>
    </source>
</evidence>
<evidence type="ECO:0000256" key="1">
    <source>
        <dbReference type="ARBA" id="ARBA00004123"/>
    </source>
</evidence>
<dbReference type="PANTHER" id="PTHR10966">
    <property type="entry name" value="TRANSCRIPTION INITIATION FACTOR IIA SUBUNIT 2"/>
    <property type="match status" value="1"/>
</dbReference>
<dbReference type="Gene3D" id="2.30.18.10">
    <property type="entry name" value="Transcription factor IIA (TFIIA), beta-barrel domain"/>
    <property type="match status" value="1"/>
</dbReference>
<dbReference type="InterPro" id="IPR009083">
    <property type="entry name" value="TFIIA_a-hlx"/>
</dbReference>
<feature type="domain" description="Transcription initiation factor IIA gamma subunit C-terminal" evidence="7">
    <location>
        <begin position="59"/>
        <end position="92"/>
    </location>
</feature>
<comment type="subcellular location">
    <subcellularLocation>
        <location evidence="1">Nucleus</location>
    </subcellularLocation>
</comment>
<sequence>MSAIYRGGKLGDALVEALDVLVTEGKIGGDLAQKVLEAYDQTMMEALEKDTSAKGTIIGKLDLYRYIDNIWTFVLSNAKLRSAVSQSIPKKDENEEDVDGEVKLTVVDAKLLRVARQ</sequence>
<dbReference type="InterPro" id="IPR003194">
    <property type="entry name" value="TFIIA_gsu"/>
</dbReference>
<dbReference type="InterPro" id="IPR009088">
    <property type="entry name" value="TFIIA_b-brl"/>
</dbReference>
<keyword evidence="4" id="KW-0804">Transcription</keyword>
<name>A0A7S1CW50_9CHLO</name>
<dbReference type="Gene3D" id="1.10.287.190">
    <property type="entry name" value="Transcription factor IIA gamma subunit, alpha-helical domain"/>
    <property type="match status" value="1"/>
</dbReference>
<keyword evidence="5" id="KW-0539">Nucleus</keyword>
<evidence type="ECO:0000256" key="5">
    <source>
        <dbReference type="ARBA" id="ARBA00023242"/>
    </source>
</evidence>
<dbReference type="Pfam" id="PF02268">
    <property type="entry name" value="TFIIA_gamma_N"/>
    <property type="match status" value="1"/>
</dbReference>
<gene>
    <name evidence="8" type="ORF">POKL1161_LOCUS296</name>
</gene>
<dbReference type="Pfam" id="PF02751">
    <property type="entry name" value="TFIIA_gamma_C"/>
    <property type="match status" value="1"/>
</dbReference>
<dbReference type="SUPFAM" id="SSF50784">
    <property type="entry name" value="Transcription factor IIA (TFIIA), beta-barrel domain"/>
    <property type="match status" value="1"/>
</dbReference>
<evidence type="ECO:0000256" key="3">
    <source>
        <dbReference type="ARBA" id="ARBA00023015"/>
    </source>
</evidence>
<protein>
    <recommendedName>
        <fullName evidence="9">Transcription initiation factor IIA subunit 2</fullName>
    </recommendedName>
</protein>
<proteinExistence type="inferred from homology"/>
<comment type="similarity">
    <text evidence="2">Belongs to the TFIIA subunit 2 family.</text>
</comment>